<proteinExistence type="predicted"/>
<gene>
    <name evidence="2" type="ORF">CHM34_01645</name>
</gene>
<organism evidence="2 3">
    <name type="scientific">Paludifilum halophilum</name>
    <dbReference type="NCBI Taxonomy" id="1642702"/>
    <lineage>
        <taxon>Bacteria</taxon>
        <taxon>Bacillati</taxon>
        <taxon>Bacillota</taxon>
        <taxon>Bacilli</taxon>
        <taxon>Bacillales</taxon>
        <taxon>Thermoactinomycetaceae</taxon>
        <taxon>Paludifilum</taxon>
    </lineage>
</organism>
<feature type="region of interest" description="Disordered" evidence="1">
    <location>
        <begin position="83"/>
        <end position="114"/>
    </location>
</feature>
<evidence type="ECO:0000256" key="1">
    <source>
        <dbReference type="SAM" id="MobiDB-lite"/>
    </source>
</evidence>
<sequence>MGNPAWQRRPVQPRRKPVRRRKRTVSPSQKNSLSTPTLSDVISGFFTLRSTVKELSLSLQRLENIMDNAYRMFDLANTVLSRKQPPRRRPPLRLVKPNREEEDIPRLNLPPEEGTEGAPLGKLFESLDLSQILKLIQSPAAQQLMNGLLKSQTSSDHSRQKQG</sequence>
<comment type="caution">
    <text evidence="2">The sequence shown here is derived from an EMBL/GenBank/DDBJ whole genome shotgun (WGS) entry which is preliminary data.</text>
</comment>
<dbReference type="EMBL" id="NOWF01000001">
    <property type="protein sequence ID" value="OYD09726.1"/>
    <property type="molecule type" value="Genomic_DNA"/>
</dbReference>
<reference evidence="2 3" key="1">
    <citation type="submission" date="2017-07" db="EMBL/GenBank/DDBJ databases">
        <title>The genome sequence of Paludifilum halophilum highlights mechanisms for microbial adaptation to high salt environemnts.</title>
        <authorList>
            <person name="Belbahri L."/>
        </authorList>
    </citation>
    <scope>NUCLEOTIDE SEQUENCE [LARGE SCALE GENOMIC DNA]</scope>
    <source>
        <strain evidence="2 3">DSM 102817</strain>
    </source>
</reference>
<protein>
    <submittedName>
        <fullName evidence="2">Uncharacterized protein</fullName>
    </submittedName>
</protein>
<accession>A0A235BBR4</accession>
<feature type="compositionally biased region" description="Polar residues" evidence="1">
    <location>
        <begin position="25"/>
        <end position="36"/>
    </location>
</feature>
<dbReference type="Proteomes" id="UP000215459">
    <property type="component" value="Unassembled WGS sequence"/>
</dbReference>
<feature type="region of interest" description="Disordered" evidence="1">
    <location>
        <begin position="1"/>
        <end position="36"/>
    </location>
</feature>
<dbReference type="AlphaFoldDB" id="A0A235BBR4"/>
<evidence type="ECO:0000313" key="2">
    <source>
        <dbReference type="EMBL" id="OYD09726.1"/>
    </source>
</evidence>
<evidence type="ECO:0000313" key="3">
    <source>
        <dbReference type="Proteomes" id="UP000215459"/>
    </source>
</evidence>
<keyword evidence="3" id="KW-1185">Reference proteome</keyword>
<feature type="compositionally biased region" description="Basic residues" evidence="1">
    <location>
        <begin position="11"/>
        <end position="24"/>
    </location>
</feature>
<name>A0A235BBR4_9BACL</name>